<dbReference type="PROSITE" id="PS51257">
    <property type="entry name" value="PROKAR_LIPOPROTEIN"/>
    <property type="match status" value="1"/>
</dbReference>
<dbReference type="Pfam" id="PF00254">
    <property type="entry name" value="FKBP_C"/>
    <property type="match status" value="1"/>
</dbReference>
<dbReference type="PROSITE" id="PS50059">
    <property type="entry name" value="FKBP_PPIASE"/>
    <property type="match status" value="1"/>
</dbReference>
<evidence type="ECO:0000256" key="3">
    <source>
        <dbReference type="ARBA" id="ARBA00023110"/>
    </source>
</evidence>
<keyword evidence="3 5" id="KW-0697">Rotamase</keyword>
<sequence length="152" mass="17341">MKRFLTFSLLVFTAFACKTYNDDQKAIFNAKIEAHIDSVYTQKFESLESGLYYRIIKEGEGKHKIKYTDNVDIYYTGSLLNGDVFQVITPEEALNFDVKDLIIGWQEALSLISEGGVVEVYIPPYLGYGDRQTEKIPQNSIIHFVLGVKKVI</sequence>
<evidence type="ECO:0000256" key="6">
    <source>
        <dbReference type="RuleBase" id="RU003915"/>
    </source>
</evidence>
<dbReference type="PANTHER" id="PTHR43811">
    <property type="entry name" value="FKBP-TYPE PEPTIDYL-PROLYL CIS-TRANS ISOMERASE FKPA"/>
    <property type="match status" value="1"/>
</dbReference>
<dbReference type="STRING" id="477690.SAMN05216474_0488"/>
<dbReference type="EC" id="5.2.1.8" evidence="6"/>
<feature type="domain" description="PPIase FKBP-type" evidence="7">
    <location>
        <begin position="68"/>
        <end position="152"/>
    </location>
</feature>
<protein>
    <recommendedName>
        <fullName evidence="6">Peptidyl-prolyl cis-trans isomerase</fullName>
        <ecNumber evidence="6">5.2.1.8</ecNumber>
    </recommendedName>
</protein>
<evidence type="ECO:0000256" key="4">
    <source>
        <dbReference type="ARBA" id="ARBA00023235"/>
    </source>
</evidence>
<evidence type="ECO:0000313" key="9">
    <source>
        <dbReference type="Proteomes" id="UP000236454"/>
    </source>
</evidence>
<evidence type="ECO:0000259" key="7">
    <source>
        <dbReference type="PROSITE" id="PS50059"/>
    </source>
</evidence>
<dbReference type="EMBL" id="FPAS01000001">
    <property type="protein sequence ID" value="SFT42442.1"/>
    <property type="molecule type" value="Genomic_DNA"/>
</dbReference>
<dbReference type="Gene3D" id="3.10.50.40">
    <property type="match status" value="1"/>
</dbReference>
<evidence type="ECO:0000256" key="5">
    <source>
        <dbReference type="PROSITE-ProRule" id="PRU00277"/>
    </source>
</evidence>
<dbReference type="OrthoDB" id="9814548at2"/>
<evidence type="ECO:0000256" key="1">
    <source>
        <dbReference type="ARBA" id="ARBA00000971"/>
    </source>
</evidence>
<dbReference type="AlphaFoldDB" id="A0A1I6XWU2"/>
<dbReference type="PANTHER" id="PTHR43811:SF19">
    <property type="entry name" value="39 KDA FK506-BINDING NUCLEAR PROTEIN"/>
    <property type="match status" value="1"/>
</dbReference>
<comment type="similarity">
    <text evidence="2 6">Belongs to the FKBP-type PPIase family.</text>
</comment>
<dbReference type="InterPro" id="IPR001179">
    <property type="entry name" value="PPIase_FKBP_dom"/>
</dbReference>
<keyword evidence="4 5" id="KW-0413">Isomerase</keyword>
<reference evidence="8 9" key="1">
    <citation type="submission" date="2016-10" db="EMBL/GenBank/DDBJ databases">
        <authorList>
            <person name="de Groot N.N."/>
        </authorList>
    </citation>
    <scope>NUCLEOTIDE SEQUENCE [LARGE SCALE GENOMIC DNA]</scope>
    <source>
        <strain evidence="8 9">CGMCC 1.7005</strain>
    </source>
</reference>
<dbReference type="SUPFAM" id="SSF54534">
    <property type="entry name" value="FKBP-like"/>
    <property type="match status" value="1"/>
</dbReference>
<keyword evidence="9" id="KW-1185">Reference proteome</keyword>
<dbReference type="RefSeq" id="WP_090245940.1">
    <property type="nucleotide sequence ID" value="NZ_FPAS01000001.1"/>
</dbReference>
<accession>A0A1I6XWU2</accession>
<dbReference type="InterPro" id="IPR046357">
    <property type="entry name" value="PPIase_dom_sf"/>
</dbReference>
<evidence type="ECO:0000313" key="8">
    <source>
        <dbReference type="EMBL" id="SFT42442.1"/>
    </source>
</evidence>
<evidence type="ECO:0000256" key="2">
    <source>
        <dbReference type="ARBA" id="ARBA00006577"/>
    </source>
</evidence>
<organism evidence="8 9">
    <name type="scientific">Lishizhenia tianjinensis</name>
    <dbReference type="NCBI Taxonomy" id="477690"/>
    <lineage>
        <taxon>Bacteria</taxon>
        <taxon>Pseudomonadati</taxon>
        <taxon>Bacteroidota</taxon>
        <taxon>Flavobacteriia</taxon>
        <taxon>Flavobacteriales</taxon>
        <taxon>Crocinitomicaceae</taxon>
        <taxon>Lishizhenia</taxon>
    </lineage>
</organism>
<dbReference type="Proteomes" id="UP000236454">
    <property type="component" value="Unassembled WGS sequence"/>
</dbReference>
<proteinExistence type="inferred from homology"/>
<comment type="catalytic activity">
    <reaction evidence="1 5 6">
        <text>[protein]-peptidylproline (omega=180) = [protein]-peptidylproline (omega=0)</text>
        <dbReference type="Rhea" id="RHEA:16237"/>
        <dbReference type="Rhea" id="RHEA-COMP:10747"/>
        <dbReference type="Rhea" id="RHEA-COMP:10748"/>
        <dbReference type="ChEBI" id="CHEBI:83833"/>
        <dbReference type="ChEBI" id="CHEBI:83834"/>
        <dbReference type="EC" id="5.2.1.8"/>
    </reaction>
</comment>
<dbReference type="GO" id="GO:0003755">
    <property type="term" value="F:peptidyl-prolyl cis-trans isomerase activity"/>
    <property type="evidence" value="ECO:0007669"/>
    <property type="project" value="UniProtKB-UniRule"/>
</dbReference>
<gene>
    <name evidence="8" type="ORF">SAMN05216474_0488</name>
</gene>
<name>A0A1I6XWU2_9FLAO</name>